<sequence length="161" mass="18040">MAQLFTTTPRLLTYMIHDNGGPSPAPSLGGTPSLIDYDMKARTVNKTLSFSSLRGALQLSRPMAAIAGHIFLGVEWRRRGYSKPVEVLHRGMEGNMTVIWRSYHQDVRLLGLDPVSASPLILDVIYTREGTCHSVRLEMRRLAGCIVFKEKSKEQESTHNE</sequence>
<evidence type="ECO:0000313" key="3">
    <source>
        <dbReference type="Proteomes" id="UP000553632"/>
    </source>
</evidence>
<dbReference type="EMBL" id="JABANM010029690">
    <property type="protein sequence ID" value="KAF4707570.1"/>
    <property type="molecule type" value="Genomic_DNA"/>
</dbReference>
<dbReference type="EMBL" id="JABANO010023481">
    <property type="protein sequence ID" value="KAF4723471.1"/>
    <property type="molecule type" value="Genomic_DNA"/>
</dbReference>
<dbReference type="Proteomes" id="UP000553632">
    <property type="component" value="Unassembled WGS sequence"/>
</dbReference>
<dbReference type="Proteomes" id="UP000574390">
    <property type="component" value="Unassembled WGS sequence"/>
</dbReference>
<evidence type="ECO:0000313" key="4">
    <source>
        <dbReference type="Proteomes" id="UP000574390"/>
    </source>
</evidence>
<protein>
    <submittedName>
        <fullName evidence="2">Uncharacterized protein</fullName>
    </submittedName>
</protein>
<organism evidence="2 3">
    <name type="scientific">Perkinsus olseni</name>
    <name type="common">Perkinsus atlanticus</name>
    <dbReference type="NCBI Taxonomy" id="32597"/>
    <lineage>
        <taxon>Eukaryota</taxon>
        <taxon>Sar</taxon>
        <taxon>Alveolata</taxon>
        <taxon>Perkinsozoa</taxon>
        <taxon>Perkinsea</taxon>
        <taxon>Perkinsida</taxon>
        <taxon>Perkinsidae</taxon>
        <taxon>Perkinsus</taxon>
    </lineage>
</organism>
<reference evidence="3 4" key="1">
    <citation type="submission" date="2020-04" db="EMBL/GenBank/DDBJ databases">
        <title>Perkinsus olseni comparative genomics.</title>
        <authorList>
            <person name="Bogema D.R."/>
        </authorList>
    </citation>
    <scope>NUCLEOTIDE SEQUENCE [LARGE SCALE GENOMIC DNA]</scope>
    <source>
        <strain evidence="1">ATCC PRA-205</strain>
        <strain evidence="2 3">ATCC PRA-207</strain>
    </source>
</reference>
<keyword evidence="3" id="KW-1185">Reference proteome</keyword>
<name>A0A7J6RSV0_PEROL</name>
<accession>A0A7J6RSV0</accession>
<evidence type="ECO:0000313" key="1">
    <source>
        <dbReference type="EMBL" id="KAF4707570.1"/>
    </source>
</evidence>
<gene>
    <name evidence="1" type="ORF">FOZ62_013701</name>
    <name evidence="2" type="ORF">FOZ63_001319</name>
</gene>
<evidence type="ECO:0000313" key="2">
    <source>
        <dbReference type="EMBL" id="KAF4723471.1"/>
    </source>
</evidence>
<comment type="caution">
    <text evidence="2">The sequence shown here is derived from an EMBL/GenBank/DDBJ whole genome shotgun (WGS) entry which is preliminary data.</text>
</comment>
<dbReference type="AlphaFoldDB" id="A0A7J6RSV0"/>
<proteinExistence type="predicted"/>